<evidence type="ECO:0000256" key="11">
    <source>
        <dbReference type="ARBA" id="ARBA00023136"/>
    </source>
</evidence>
<dbReference type="GO" id="GO:0015078">
    <property type="term" value="F:proton transmembrane transporter activity"/>
    <property type="evidence" value="ECO:0007669"/>
    <property type="project" value="InterPro"/>
</dbReference>
<dbReference type="GeneID" id="67272467"/>
<evidence type="ECO:0000256" key="9">
    <source>
        <dbReference type="ARBA" id="ARBA00023065"/>
    </source>
</evidence>
<keyword evidence="4 12" id="KW-0813">Transport</keyword>
<gene>
    <name evidence="14" type="primary">atp8</name>
</gene>
<comment type="subunit">
    <text evidence="3">F-type ATPases have 2 components, CF(1) - the catalytic core - and CF(0) - the membrane proton channel.</text>
</comment>
<evidence type="ECO:0000256" key="4">
    <source>
        <dbReference type="ARBA" id="ARBA00022448"/>
    </source>
</evidence>
<keyword evidence="6 12" id="KW-0812">Transmembrane</keyword>
<dbReference type="InterPro" id="IPR001421">
    <property type="entry name" value="ATP8_metazoa"/>
</dbReference>
<reference evidence="14" key="1">
    <citation type="journal article" date="2021" name="Mol. Phylogenet. Evol.">
        <title>Habitat preference and diversification rates in a speciose lineage of diving beetles.</title>
        <authorList>
            <person name="Villastrigo A."/>
            <person name="Abellan P."/>
            <person name="Ribera I."/>
        </authorList>
    </citation>
    <scope>NUCLEOTIDE SEQUENCE</scope>
</reference>
<keyword evidence="9 12" id="KW-0406">Ion transport</keyword>
<evidence type="ECO:0000256" key="3">
    <source>
        <dbReference type="ARBA" id="ARBA00011291"/>
    </source>
</evidence>
<dbReference type="Pfam" id="PF00895">
    <property type="entry name" value="ATP-synt_8"/>
    <property type="match status" value="1"/>
</dbReference>
<keyword evidence="8 13" id="KW-1133">Transmembrane helix</keyword>
<feature type="transmembrane region" description="Helical" evidence="13">
    <location>
        <begin position="12"/>
        <end position="32"/>
    </location>
</feature>
<name>A0A894JXC8_9DYTI</name>
<keyword evidence="10 12" id="KW-0496">Mitochondrion</keyword>
<evidence type="ECO:0000256" key="13">
    <source>
        <dbReference type="SAM" id="Phobius"/>
    </source>
</evidence>
<dbReference type="GO" id="GO:0045259">
    <property type="term" value="C:proton-transporting ATP synthase complex"/>
    <property type="evidence" value="ECO:0007669"/>
    <property type="project" value="UniProtKB-KW"/>
</dbReference>
<dbReference type="GO" id="GO:0015986">
    <property type="term" value="P:proton motive force-driven ATP synthesis"/>
    <property type="evidence" value="ECO:0007669"/>
    <property type="project" value="InterPro"/>
</dbReference>
<dbReference type="RefSeq" id="YP_010166741.1">
    <property type="nucleotide sequence ID" value="NC_057550.1"/>
</dbReference>
<evidence type="ECO:0000256" key="6">
    <source>
        <dbReference type="ARBA" id="ARBA00022692"/>
    </source>
</evidence>
<evidence type="ECO:0000256" key="5">
    <source>
        <dbReference type="ARBA" id="ARBA00022547"/>
    </source>
</evidence>
<protein>
    <recommendedName>
        <fullName evidence="12">ATP synthase complex subunit 8</fullName>
    </recommendedName>
</protein>
<evidence type="ECO:0000256" key="7">
    <source>
        <dbReference type="ARBA" id="ARBA00022781"/>
    </source>
</evidence>
<proteinExistence type="inferred from homology"/>
<dbReference type="AlphaFoldDB" id="A0A894JXC8"/>
<dbReference type="GO" id="GO:0031966">
    <property type="term" value="C:mitochondrial membrane"/>
    <property type="evidence" value="ECO:0007669"/>
    <property type="project" value="UniProtKB-SubCell"/>
</dbReference>
<evidence type="ECO:0000256" key="2">
    <source>
        <dbReference type="ARBA" id="ARBA00008892"/>
    </source>
</evidence>
<organism evidence="14">
    <name type="scientific">Porhydrus obliquesignatus</name>
    <dbReference type="NCBI Taxonomy" id="1309536"/>
    <lineage>
        <taxon>Eukaryota</taxon>
        <taxon>Metazoa</taxon>
        <taxon>Ecdysozoa</taxon>
        <taxon>Arthropoda</taxon>
        <taxon>Hexapoda</taxon>
        <taxon>Insecta</taxon>
        <taxon>Pterygota</taxon>
        <taxon>Neoptera</taxon>
        <taxon>Endopterygota</taxon>
        <taxon>Coleoptera</taxon>
        <taxon>Adephaga</taxon>
        <taxon>Dytiscoidea</taxon>
        <taxon>Dytiscidae</taxon>
        <taxon>Hydroporinae</taxon>
        <taxon>Hydroporini</taxon>
        <taxon>Porhydrus</taxon>
    </lineage>
</organism>
<comment type="similarity">
    <text evidence="2 12">Belongs to the ATPase protein 8 family.</text>
</comment>
<evidence type="ECO:0000256" key="8">
    <source>
        <dbReference type="ARBA" id="ARBA00022989"/>
    </source>
</evidence>
<evidence type="ECO:0000256" key="10">
    <source>
        <dbReference type="ARBA" id="ARBA00023128"/>
    </source>
</evidence>
<evidence type="ECO:0000256" key="1">
    <source>
        <dbReference type="ARBA" id="ARBA00004304"/>
    </source>
</evidence>
<dbReference type="EMBL" id="MW465263">
    <property type="protein sequence ID" value="QRV62845.1"/>
    <property type="molecule type" value="Genomic_DNA"/>
</dbReference>
<sequence length="51" mass="6582">MPQMAPMNWLTLYMLFTMIFFMFNFMNFFIFMMKNNYNNNKLFKKMLTWKW</sequence>
<geneLocation type="mitochondrion" evidence="14"/>
<comment type="subcellular location">
    <subcellularLocation>
        <location evidence="1 12">Mitochondrion membrane</location>
        <topology evidence="1 12">Single-pass membrane protein</topology>
    </subcellularLocation>
</comment>
<keyword evidence="5 12" id="KW-0138">CF(0)</keyword>
<keyword evidence="7 12" id="KW-0375">Hydrogen ion transport</keyword>
<evidence type="ECO:0000256" key="12">
    <source>
        <dbReference type="RuleBase" id="RU003661"/>
    </source>
</evidence>
<keyword evidence="11 13" id="KW-0472">Membrane</keyword>
<accession>A0A894JXC8</accession>
<evidence type="ECO:0000313" key="14">
    <source>
        <dbReference type="EMBL" id="QRV62845.1"/>
    </source>
</evidence>